<dbReference type="GO" id="GO:0003677">
    <property type="term" value="F:DNA binding"/>
    <property type="evidence" value="ECO:0007669"/>
    <property type="project" value="InterPro"/>
</dbReference>
<name>A0A1I2HCP4_9BACT</name>
<dbReference type="Proteomes" id="UP000199513">
    <property type="component" value="Unassembled WGS sequence"/>
</dbReference>
<dbReference type="RefSeq" id="WP_091546203.1">
    <property type="nucleotide sequence ID" value="NZ_FONY01000023.1"/>
</dbReference>
<keyword evidence="2" id="KW-1185">Reference proteome</keyword>
<reference evidence="1 2" key="1">
    <citation type="submission" date="2016-10" db="EMBL/GenBank/DDBJ databases">
        <authorList>
            <person name="de Groot N.N."/>
        </authorList>
    </citation>
    <scope>NUCLEOTIDE SEQUENCE [LARGE SCALE GENOMIC DNA]</scope>
    <source>
        <strain>GEY</strain>
        <strain evidence="2">DSM 9560</strain>
    </source>
</reference>
<dbReference type="OrthoDB" id="129822at2"/>
<sequence>MYRFGDMVLIAFPYSNNEGNKKRPALVLLDAGDDDVLLARVTSQYTNTNFDVEINEWQQAGLLVPSYVRLHKLATLEKVLIDRRLGYLSSNDLSKVASKLNEIFGDL</sequence>
<organism evidence="1 2">
    <name type="scientific">Thermoflexibacter ruber</name>
    <dbReference type="NCBI Taxonomy" id="1003"/>
    <lineage>
        <taxon>Bacteria</taxon>
        <taxon>Pseudomonadati</taxon>
        <taxon>Bacteroidota</taxon>
        <taxon>Cytophagia</taxon>
        <taxon>Cytophagales</taxon>
        <taxon>Thermoflexibacteraceae</taxon>
        <taxon>Thermoflexibacter</taxon>
    </lineage>
</organism>
<dbReference type="SUPFAM" id="SSF50118">
    <property type="entry name" value="Cell growth inhibitor/plasmid maintenance toxic component"/>
    <property type="match status" value="1"/>
</dbReference>
<proteinExistence type="predicted"/>
<protein>
    <submittedName>
        <fullName evidence="1">mRNA interferase MazF</fullName>
    </submittedName>
</protein>
<accession>A0A1I2HCP4</accession>
<dbReference type="EMBL" id="FONY01000023">
    <property type="protein sequence ID" value="SFF27070.1"/>
    <property type="molecule type" value="Genomic_DNA"/>
</dbReference>
<evidence type="ECO:0000313" key="1">
    <source>
        <dbReference type="EMBL" id="SFF27070.1"/>
    </source>
</evidence>
<dbReference type="AlphaFoldDB" id="A0A1I2HCP4"/>
<evidence type="ECO:0000313" key="2">
    <source>
        <dbReference type="Proteomes" id="UP000199513"/>
    </source>
</evidence>
<dbReference type="STRING" id="1003.SAMN04488541_10235"/>
<gene>
    <name evidence="1" type="ORF">SAMN04488541_10235</name>
</gene>
<dbReference type="InterPro" id="IPR003477">
    <property type="entry name" value="PemK-like"/>
</dbReference>
<dbReference type="Gene3D" id="2.30.30.110">
    <property type="match status" value="1"/>
</dbReference>
<dbReference type="InterPro" id="IPR011067">
    <property type="entry name" value="Plasmid_toxin/cell-grow_inhib"/>
</dbReference>
<dbReference type="Pfam" id="PF02452">
    <property type="entry name" value="PemK_toxin"/>
    <property type="match status" value="1"/>
</dbReference>